<accession>A0A810PYY0</accession>
<dbReference type="KEGG" id="vfa:MM35RIKEN_10880"/>
<evidence type="ECO:0000256" key="9">
    <source>
        <dbReference type="ARBA" id="ARBA00023049"/>
    </source>
</evidence>
<evidence type="ECO:0000256" key="7">
    <source>
        <dbReference type="ARBA" id="ARBA00022723"/>
    </source>
</evidence>
<evidence type="ECO:0000256" key="3">
    <source>
        <dbReference type="ARBA" id="ARBA00001947"/>
    </source>
</evidence>
<sequence length="411" mass="45865">MDPMQEKLQEYAKLLIQVGLHVEKGQTLVISSPVECAFFARLCATAAYDAGCREVVMNWHDDYLAREKFLRADDAVFDEVPLWRQHFFNDYANQGAAYLAIDAEDPEHLKGVDPDRRVRSLRESGKALKDFYRLQMSSGFPWCIASIPIPSWAKRVFPDLSEEQAMESLWEAIFKAVRITGDGQSVRRWQEHLENLSRRKEKLNTLHLKTLHYTNSLGTDLTVELPRDHIWEAGDDCTCAGQPFVANMPTEELFTAPLRTGANGVVVASVPLVHDGNIISGFRMTVEEGKIVSVSAEQGQKVLEAAISVDEGASYFGEVALVPYDSPISNQKLLFYNTLFDENAACHIAFGEAYPCIEGGRDMDKEQLKAHGLNDSVTHVDFMVGTADLSIVGTTRDGREVPIFVNGNFAL</sequence>
<keyword evidence="6" id="KW-0645">Protease</keyword>
<dbReference type="InterPro" id="IPR052170">
    <property type="entry name" value="M29_Exopeptidase"/>
</dbReference>
<proteinExistence type="inferred from homology"/>
<dbReference type="PANTHER" id="PTHR34448">
    <property type="entry name" value="AMINOPEPTIDASE"/>
    <property type="match status" value="1"/>
</dbReference>
<dbReference type="Gene3D" id="3.40.1830.10">
    <property type="entry name" value="Thermophilic metalloprotease (M29)"/>
    <property type="match status" value="1"/>
</dbReference>
<dbReference type="GO" id="GO:0046872">
    <property type="term" value="F:metal ion binding"/>
    <property type="evidence" value="ECO:0007669"/>
    <property type="project" value="UniProtKB-KW"/>
</dbReference>
<keyword evidence="5 10" id="KW-0031">Aminopeptidase</keyword>
<dbReference type="GO" id="GO:0004177">
    <property type="term" value="F:aminopeptidase activity"/>
    <property type="evidence" value="ECO:0007669"/>
    <property type="project" value="UniProtKB-KW"/>
</dbReference>
<evidence type="ECO:0000256" key="4">
    <source>
        <dbReference type="ARBA" id="ARBA00008236"/>
    </source>
</evidence>
<comment type="cofactor">
    <cofactor evidence="2">
        <name>Mg(2+)</name>
        <dbReference type="ChEBI" id="CHEBI:18420"/>
    </cofactor>
</comment>
<dbReference type="SUPFAM" id="SSF144052">
    <property type="entry name" value="Thermophilic metalloprotease-like"/>
    <property type="match status" value="1"/>
</dbReference>
<evidence type="ECO:0000256" key="2">
    <source>
        <dbReference type="ARBA" id="ARBA00001946"/>
    </source>
</evidence>
<dbReference type="EMBL" id="AP023415">
    <property type="protein sequence ID" value="BCK78896.1"/>
    <property type="molecule type" value="Genomic_DNA"/>
</dbReference>
<keyword evidence="9" id="KW-0482">Metalloprotease</keyword>
<keyword evidence="11" id="KW-1185">Reference proteome</keyword>
<dbReference type="InterPro" id="IPR000787">
    <property type="entry name" value="Peptidase_M29"/>
</dbReference>
<evidence type="ECO:0000313" key="11">
    <source>
        <dbReference type="Proteomes" id="UP000681343"/>
    </source>
</evidence>
<organism evidence="10 11">
    <name type="scientific">Vescimonas fastidiosa</name>
    <dbReference type="NCBI Taxonomy" id="2714353"/>
    <lineage>
        <taxon>Bacteria</taxon>
        <taxon>Bacillati</taxon>
        <taxon>Bacillota</taxon>
        <taxon>Clostridia</taxon>
        <taxon>Eubacteriales</taxon>
        <taxon>Oscillospiraceae</taxon>
        <taxon>Vescimonas</taxon>
    </lineage>
</organism>
<comment type="cofactor">
    <cofactor evidence="1">
        <name>Co(2+)</name>
        <dbReference type="ChEBI" id="CHEBI:48828"/>
    </cofactor>
</comment>
<reference evidence="10" key="1">
    <citation type="submission" date="2020-09" db="EMBL/GenBank/DDBJ databases">
        <title>New species isolated from human feces.</title>
        <authorList>
            <person name="Kitahara M."/>
            <person name="Shigeno Y."/>
            <person name="Shime M."/>
            <person name="Matsumoto Y."/>
            <person name="Nakamura S."/>
            <person name="Motooka D."/>
            <person name="Fukuoka S."/>
            <person name="Nishikawa H."/>
            <person name="Benno Y."/>
        </authorList>
    </citation>
    <scope>NUCLEOTIDE SEQUENCE</scope>
    <source>
        <strain evidence="10">MM35</strain>
    </source>
</reference>
<evidence type="ECO:0000256" key="1">
    <source>
        <dbReference type="ARBA" id="ARBA00001941"/>
    </source>
</evidence>
<gene>
    <name evidence="10" type="ORF">MM35RIKEN_10880</name>
</gene>
<keyword evidence="8" id="KW-0378">Hydrolase</keyword>
<dbReference type="RefSeq" id="WP_212819949.1">
    <property type="nucleotide sequence ID" value="NZ_AP023415.1"/>
</dbReference>
<dbReference type="GO" id="GO:0008237">
    <property type="term" value="F:metallopeptidase activity"/>
    <property type="evidence" value="ECO:0007669"/>
    <property type="project" value="UniProtKB-KW"/>
</dbReference>
<comment type="similarity">
    <text evidence="4">Belongs to the peptidase M29 family.</text>
</comment>
<name>A0A810PYY0_9FIRM</name>
<comment type="cofactor">
    <cofactor evidence="3">
        <name>Zn(2+)</name>
        <dbReference type="ChEBI" id="CHEBI:29105"/>
    </cofactor>
</comment>
<dbReference type="Proteomes" id="UP000681343">
    <property type="component" value="Chromosome"/>
</dbReference>
<keyword evidence="7" id="KW-0479">Metal-binding</keyword>
<evidence type="ECO:0000256" key="6">
    <source>
        <dbReference type="ARBA" id="ARBA00022670"/>
    </source>
</evidence>
<dbReference type="AlphaFoldDB" id="A0A810PYY0"/>
<dbReference type="Pfam" id="PF02073">
    <property type="entry name" value="Peptidase_M29"/>
    <property type="match status" value="1"/>
</dbReference>
<dbReference type="PRINTS" id="PR00919">
    <property type="entry name" value="THERMOPTASE"/>
</dbReference>
<evidence type="ECO:0000256" key="8">
    <source>
        <dbReference type="ARBA" id="ARBA00022801"/>
    </source>
</evidence>
<dbReference type="InterPro" id="IPR035097">
    <property type="entry name" value="M29_N-terminal"/>
</dbReference>
<dbReference type="PANTHER" id="PTHR34448:SF3">
    <property type="entry name" value="AMINOPEPTIDASE AMPS"/>
    <property type="match status" value="1"/>
</dbReference>
<evidence type="ECO:0000313" key="10">
    <source>
        <dbReference type="EMBL" id="BCK78896.1"/>
    </source>
</evidence>
<protein>
    <submittedName>
        <fullName evidence="10">Aminopeptidase</fullName>
    </submittedName>
</protein>
<evidence type="ECO:0000256" key="5">
    <source>
        <dbReference type="ARBA" id="ARBA00022438"/>
    </source>
</evidence>
<dbReference type="GO" id="GO:0006508">
    <property type="term" value="P:proteolysis"/>
    <property type="evidence" value="ECO:0007669"/>
    <property type="project" value="UniProtKB-KW"/>
</dbReference>